<sequence length="305" mass="33127">MPPRELMEVLNRNREQNMQNLFQKAEIQFKNGESDAEAVKIRMESQAIERNAKQYSKQDSGSSQQHSGFVVNMLEAATGVGAADLKQFLPVVLDPGIIANVAPFVGIIRSGERLIQHIRDFHKTALQRYRATRAVAALHAGDAFAAGTAVKQMLQKALVAGACDIARSASQFTVGLASSCIDGGVVVNLVASVQKLIQRLVLIGLDFAERNAARACLQARIFDRRVFSASPLLGCYYLTCSSSSDIIGMMADPNGDEDWMSQVEKSKKHIDPLLTAAREQIKKSRLEVTGLPCGLSKPIVLSEAA</sequence>
<comment type="caution">
    <text evidence="1">The sequence shown here is derived from an EMBL/GenBank/DDBJ whole genome shotgun (WGS) entry which is preliminary data.</text>
</comment>
<proteinExistence type="predicted"/>
<protein>
    <submittedName>
        <fullName evidence="1">Uncharacterized protein</fullName>
    </submittedName>
</protein>
<name>A0ABY1PPX5_9BACT</name>
<dbReference type="RefSeq" id="WP_283430659.1">
    <property type="nucleotide sequence ID" value="NZ_FXUG01000001.1"/>
</dbReference>
<dbReference type="EMBL" id="FXUG01000001">
    <property type="protein sequence ID" value="SMP40312.1"/>
    <property type="molecule type" value="Genomic_DNA"/>
</dbReference>
<evidence type="ECO:0000313" key="2">
    <source>
        <dbReference type="Proteomes" id="UP001158067"/>
    </source>
</evidence>
<dbReference type="Proteomes" id="UP001158067">
    <property type="component" value="Unassembled WGS sequence"/>
</dbReference>
<reference evidence="1 2" key="1">
    <citation type="submission" date="2017-05" db="EMBL/GenBank/DDBJ databases">
        <authorList>
            <person name="Varghese N."/>
            <person name="Submissions S."/>
        </authorList>
    </citation>
    <scope>NUCLEOTIDE SEQUENCE [LARGE SCALE GENOMIC DNA]</scope>
    <source>
        <strain evidence="1 2">DSM 25457</strain>
    </source>
</reference>
<accession>A0ABY1PPX5</accession>
<organism evidence="1 2">
    <name type="scientific">Neorhodopirellula lusitana</name>
    <dbReference type="NCBI Taxonomy" id="445327"/>
    <lineage>
        <taxon>Bacteria</taxon>
        <taxon>Pseudomonadati</taxon>
        <taxon>Planctomycetota</taxon>
        <taxon>Planctomycetia</taxon>
        <taxon>Pirellulales</taxon>
        <taxon>Pirellulaceae</taxon>
        <taxon>Neorhodopirellula</taxon>
    </lineage>
</organism>
<gene>
    <name evidence="1" type="ORF">SAMN06265222_101424</name>
</gene>
<keyword evidence="2" id="KW-1185">Reference proteome</keyword>
<evidence type="ECO:0000313" key="1">
    <source>
        <dbReference type="EMBL" id="SMP40312.1"/>
    </source>
</evidence>